<organism evidence="12 13">
    <name type="scientific">Pocillopora damicornis</name>
    <name type="common">Cauliflower coral</name>
    <name type="synonym">Millepora damicornis</name>
    <dbReference type="NCBI Taxonomy" id="46731"/>
    <lineage>
        <taxon>Eukaryota</taxon>
        <taxon>Metazoa</taxon>
        <taxon>Cnidaria</taxon>
        <taxon>Anthozoa</taxon>
        <taxon>Hexacorallia</taxon>
        <taxon>Scleractinia</taxon>
        <taxon>Astrocoeniina</taxon>
        <taxon>Pocilloporidae</taxon>
        <taxon>Pocillopora</taxon>
    </lineage>
</organism>
<evidence type="ECO:0000313" key="12">
    <source>
        <dbReference type="EMBL" id="RMX47061.1"/>
    </source>
</evidence>
<keyword evidence="9" id="KW-0694">RNA-binding</keyword>
<dbReference type="InterPro" id="IPR051363">
    <property type="entry name" value="RLR_Helicase"/>
</dbReference>
<keyword evidence="13" id="KW-1185">Reference proteome</keyword>
<dbReference type="Gene3D" id="3.40.50.300">
    <property type="entry name" value="P-loop containing nucleotide triphosphate hydrolases"/>
    <property type="match status" value="2"/>
</dbReference>
<evidence type="ECO:0000259" key="11">
    <source>
        <dbReference type="PROSITE" id="PS51327"/>
    </source>
</evidence>
<evidence type="ECO:0000256" key="9">
    <source>
        <dbReference type="PROSITE-ProRule" id="PRU00657"/>
    </source>
</evidence>
<dbReference type="FunFam" id="3.40.50.300:FF:000628">
    <property type="entry name" value="Endoribonuclease Dicer"/>
    <property type="match status" value="1"/>
</dbReference>
<dbReference type="PROSITE" id="PS51327">
    <property type="entry name" value="DICER_DSRBF"/>
    <property type="match status" value="1"/>
</dbReference>
<feature type="non-terminal residue" evidence="12">
    <location>
        <position position="524"/>
    </location>
</feature>
<dbReference type="OrthoDB" id="2392202at2759"/>
<keyword evidence="2" id="KW-0479">Metal-binding</keyword>
<dbReference type="InterPro" id="IPR038248">
    <property type="entry name" value="Dicer_dimer_sf"/>
</dbReference>
<evidence type="ECO:0000256" key="6">
    <source>
        <dbReference type="ARBA" id="ARBA00022840"/>
    </source>
</evidence>
<keyword evidence="6" id="KW-0067">ATP-binding</keyword>
<dbReference type="InterPro" id="IPR048513">
    <property type="entry name" value="Dicer_PBD"/>
</dbReference>
<keyword evidence="5" id="KW-0347">Helicase</keyword>
<dbReference type="STRING" id="46731.A0A3M6U0E9"/>
<evidence type="ECO:0000259" key="10">
    <source>
        <dbReference type="PROSITE" id="PS51192"/>
    </source>
</evidence>
<protein>
    <recommendedName>
        <fullName evidence="14">Helicase ATP-binding domain-containing protein</fullName>
    </recommendedName>
</protein>
<evidence type="ECO:0000256" key="5">
    <source>
        <dbReference type="ARBA" id="ARBA00022806"/>
    </source>
</evidence>
<dbReference type="GO" id="GO:0016891">
    <property type="term" value="F:RNA endonuclease activity producing 5'-phosphomonoesters, hydrolytic mechanism"/>
    <property type="evidence" value="ECO:0007669"/>
    <property type="project" value="InterPro"/>
</dbReference>
<evidence type="ECO:0000256" key="3">
    <source>
        <dbReference type="ARBA" id="ARBA00022741"/>
    </source>
</evidence>
<dbReference type="Proteomes" id="UP000275408">
    <property type="component" value="Unassembled WGS sequence"/>
</dbReference>
<keyword evidence="3" id="KW-0547">Nucleotide-binding</keyword>
<evidence type="ECO:0000256" key="8">
    <source>
        <dbReference type="ARBA" id="ARBA00035116"/>
    </source>
</evidence>
<dbReference type="SMART" id="SM00487">
    <property type="entry name" value="DEXDc"/>
    <property type="match status" value="1"/>
</dbReference>
<evidence type="ECO:0000256" key="1">
    <source>
        <dbReference type="ARBA" id="ARBA00001946"/>
    </source>
</evidence>
<evidence type="ECO:0000256" key="2">
    <source>
        <dbReference type="ARBA" id="ARBA00022723"/>
    </source>
</evidence>
<comment type="cofactor">
    <cofactor evidence="1">
        <name>Mg(2+)</name>
        <dbReference type="ChEBI" id="CHEBI:18420"/>
    </cofactor>
</comment>
<dbReference type="GO" id="GO:0046872">
    <property type="term" value="F:metal ion binding"/>
    <property type="evidence" value="ECO:0007669"/>
    <property type="project" value="UniProtKB-KW"/>
</dbReference>
<name>A0A3M6U0E9_POCDA</name>
<dbReference type="InterPro" id="IPR006935">
    <property type="entry name" value="Helicase/UvrB_N"/>
</dbReference>
<reference evidence="12 13" key="1">
    <citation type="journal article" date="2018" name="Sci. Rep.">
        <title>Comparative analysis of the Pocillopora damicornis genome highlights role of immune system in coral evolution.</title>
        <authorList>
            <person name="Cunning R."/>
            <person name="Bay R.A."/>
            <person name="Gillette P."/>
            <person name="Baker A.C."/>
            <person name="Traylor-Knowles N."/>
        </authorList>
    </citation>
    <scope>NUCLEOTIDE SEQUENCE [LARGE SCALE GENOMIC DNA]</scope>
    <source>
        <strain evidence="12">RSMAS</strain>
        <tissue evidence="12">Whole animal</tissue>
    </source>
</reference>
<gene>
    <name evidence="12" type="ORF">pdam_00016991</name>
</gene>
<dbReference type="CDD" id="cd18034">
    <property type="entry name" value="DEXHc_dicer"/>
    <property type="match status" value="1"/>
</dbReference>
<dbReference type="EMBL" id="RCHS01002501">
    <property type="protein sequence ID" value="RMX47061.1"/>
    <property type="molecule type" value="Genomic_DNA"/>
</dbReference>
<dbReference type="Gene3D" id="3.30.160.380">
    <property type="entry name" value="Dicer dimerisation domain"/>
    <property type="match status" value="1"/>
</dbReference>
<proteinExistence type="inferred from homology"/>
<dbReference type="GO" id="GO:0004386">
    <property type="term" value="F:helicase activity"/>
    <property type="evidence" value="ECO:0007669"/>
    <property type="project" value="UniProtKB-KW"/>
</dbReference>
<evidence type="ECO:0008006" key="14">
    <source>
        <dbReference type="Google" id="ProtNLM"/>
    </source>
</evidence>
<dbReference type="GO" id="GO:0005737">
    <property type="term" value="C:cytoplasm"/>
    <property type="evidence" value="ECO:0007669"/>
    <property type="project" value="TreeGrafter"/>
</dbReference>
<dbReference type="SUPFAM" id="SSF52540">
    <property type="entry name" value="P-loop containing nucleoside triphosphate hydrolases"/>
    <property type="match status" value="2"/>
</dbReference>
<dbReference type="InterPro" id="IPR005034">
    <property type="entry name" value="Dicer_dimerisation"/>
</dbReference>
<dbReference type="PANTHER" id="PTHR14074:SF16">
    <property type="entry name" value="ANTIVIRAL INNATE IMMUNE RESPONSE RECEPTOR RIG-I"/>
    <property type="match status" value="1"/>
</dbReference>
<comment type="similarity">
    <text evidence="8">Belongs to the helicase family. Dicer subfamily.</text>
</comment>
<feature type="domain" description="Helicase ATP-binding" evidence="10">
    <location>
        <begin position="26"/>
        <end position="204"/>
    </location>
</feature>
<dbReference type="PROSITE" id="PS51192">
    <property type="entry name" value="HELICASE_ATP_BIND_1"/>
    <property type="match status" value="1"/>
</dbReference>
<dbReference type="Pfam" id="PF04851">
    <property type="entry name" value="ResIII"/>
    <property type="match status" value="1"/>
</dbReference>
<dbReference type="Pfam" id="PF20930">
    <property type="entry name" value="Dicer_PBD"/>
    <property type="match status" value="1"/>
</dbReference>
<dbReference type="GO" id="GO:0003677">
    <property type="term" value="F:DNA binding"/>
    <property type="evidence" value="ECO:0007669"/>
    <property type="project" value="InterPro"/>
</dbReference>
<feature type="domain" description="Dicer dsRNA-binding fold" evidence="11">
    <location>
        <begin position="474"/>
        <end position="524"/>
    </location>
</feature>
<dbReference type="GO" id="GO:0005524">
    <property type="term" value="F:ATP binding"/>
    <property type="evidence" value="ECO:0007669"/>
    <property type="project" value="UniProtKB-KW"/>
</dbReference>
<sequence>MEKASESKTDGETEGKFSARPYQVELLERAKERNTIVCLGTGTGKTFISVMLIKELAHEVRGNYKDGGRRTFFLVNTVPLASQQAKAIAKHTDLEVRHYVGEMGVDFWDKPTWEKEFNTSNVLVMTAQIFLDLLLHSYILLSQVNLLIFDECHHAKKNDPYRQIMQCFSDCPQRQLPKVMGLTASIVNGKVKPYKIESEIQELERTLRSTCETSQDEDVEKYAAKPEELVLVYRSQSTDENVNILIQILSDVLKPGIGFLRDCRVSKIDENAHWYAKFALRECKETLDELGPWAAFKVAEYLIKDLDRACKVQSSKQGRLFCEFSATQLRQLRGIYCNFTESDGSEDSGHCYFMPKLQTLLSVFREFANSQHDIPKCNVVCRFDFPKNYRSYVQSKGRARAKGSKYYMLVDEKEQVEKVNELEMLRAIEEILLERCHDRLEPSVEECNESVDTDLLPPYIPVNGKGARVTMTSSVALLSKYCSKLPGDRFTQPKPVYKVEEIGKYLYRCKLTLPINCQLCDDII</sequence>
<comment type="caution">
    <text evidence="12">The sequence shown here is derived from an EMBL/GenBank/DDBJ whole genome shotgun (WGS) entry which is preliminary data.</text>
</comment>
<evidence type="ECO:0000313" key="13">
    <source>
        <dbReference type="Proteomes" id="UP000275408"/>
    </source>
</evidence>
<dbReference type="InterPro" id="IPR014001">
    <property type="entry name" value="Helicase_ATP-bd"/>
</dbReference>
<accession>A0A3M6U0E9</accession>
<evidence type="ECO:0000256" key="4">
    <source>
        <dbReference type="ARBA" id="ARBA00022801"/>
    </source>
</evidence>
<keyword evidence="4" id="KW-0378">Hydrolase</keyword>
<evidence type="ECO:0000256" key="7">
    <source>
        <dbReference type="ARBA" id="ARBA00022842"/>
    </source>
</evidence>
<dbReference type="PANTHER" id="PTHR14074">
    <property type="entry name" value="HELICASE WITH DEATH DOMAIN-RELATED"/>
    <property type="match status" value="1"/>
</dbReference>
<dbReference type="AlphaFoldDB" id="A0A3M6U0E9"/>
<dbReference type="InterPro" id="IPR027417">
    <property type="entry name" value="P-loop_NTPase"/>
</dbReference>
<keyword evidence="7" id="KW-0460">Magnesium</keyword>
<dbReference type="GO" id="GO:0003723">
    <property type="term" value="F:RNA binding"/>
    <property type="evidence" value="ECO:0007669"/>
    <property type="project" value="UniProtKB-UniRule"/>
</dbReference>
<dbReference type="Pfam" id="PF03368">
    <property type="entry name" value="Dicer_dimer"/>
    <property type="match status" value="1"/>
</dbReference>